<organism evidence="6 8">
    <name type="scientific">Didymodactylos carnosus</name>
    <dbReference type="NCBI Taxonomy" id="1234261"/>
    <lineage>
        <taxon>Eukaryota</taxon>
        <taxon>Metazoa</taxon>
        <taxon>Spiralia</taxon>
        <taxon>Gnathifera</taxon>
        <taxon>Rotifera</taxon>
        <taxon>Eurotatoria</taxon>
        <taxon>Bdelloidea</taxon>
        <taxon>Philodinida</taxon>
        <taxon>Philodinidae</taxon>
        <taxon>Didymodactylos</taxon>
    </lineage>
</organism>
<dbReference type="PROSITE" id="PS00018">
    <property type="entry name" value="EF_HAND_1"/>
    <property type="match status" value="3"/>
</dbReference>
<dbReference type="SMART" id="SM00054">
    <property type="entry name" value="EFh"/>
    <property type="match status" value="3"/>
</dbReference>
<evidence type="ECO:0000256" key="3">
    <source>
        <dbReference type="ARBA" id="ARBA00022837"/>
    </source>
</evidence>
<evidence type="ECO:0000313" key="8">
    <source>
        <dbReference type="Proteomes" id="UP000663829"/>
    </source>
</evidence>
<name>A0A815QI66_9BILA</name>
<comment type="caution">
    <text evidence="6">The sequence shown here is derived from an EMBL/GenBank/DDBJ whole genome shotgun (WGS) entry which is preliminary data.</text>
</comment>
<dbReference type="SUPFAM" id="SSF47473">
    <property type="entry name" value="EF-hand"/>
    <property type="match status" value="1"/>
</dbReference>
<dbReference type="Pfam" id="PF13499">
    <property type="entry name" value="EF-hand_7"/>
    <property type="match status" value="1"/>
</dbReference>
<dbReference type="CDD" id="cd00051">
    <property type="entry name" value="EFh"/>
    <property type="match status" value="1"/>
</dbReference>
<feature type="compositionally biased region" description="Basic and acidic residues" evidence="4">
    <location>
        <begin position="259"/>
        <end position="268"/>
    </location>
</feature>
<feature type="non-terminal residue" evidence="6">
    <location>
        <position position="1"/>
    </location>
</feature>
<sequence length="283" mass="33120">IRQFHEVTINNNVVTALSHLLEIIILFPFIKKFFQWYADGKITKDRFTECFVNNSFTPVWQMARKWTNIEKSLKLKMIDHFWNIFDSDSNGTIDFEEFVTTCAKLNSEDTDPTELLELVFEMADLSNDGHITVDELTKLFSSFKTADKTEPRKLARQITYELDVDTDKKISKTEFINGCMEKEEDLLPLFYDILGRTNKTTDDEEETDSEKYDEGEDQTKKGDKEERRLSTEYDTPTQQQELDEEKRPATKSASSDNIHITKDITDRQVHLLHRRTMMKKAGN</sequence>
<feature type="domain" description="EF-hand" evidence="5">
    <location>
        <begin position="73"/>
        <end position="108"/>
    </location>
</feature>
<dbReference type="PROSITE" id="PS50222">
    <property type="entry name" value="EF_HAND_2"/>
    <property type="match status" value="2"/>
</dbReference>
<feature type="compositionally biased region" description="Basic and acidic residues" evidence="4">
    <location>
        <begin position="209"/>
        <end position="231"/>
    </location>
</feature>
<proteinExistence type="predicted"/>
<dbReference type="Proteomes" id="UP000663829">
    <property type="component" value="Unassembled WGS sequence"/>
</dbReference>
<dbReference type="AlphaFoldDB" id="A0A815QI66"/>
<dbReference type="OrthoDB" id="26525at2759"/>
<dbReference type="PANTHER" id="PTHR45942">
    <property type="entry name" value="PROTEIN PHOSPATASE 3 REGULATORY SUBUNIT B ALPHA ISOFORM TYPE 1"/>
    <property type="match status" value="1"/>
</dbReference>
<evidence type="ECO:0000256" key="4">
    <source>
        <dbReference type="SAM" id="MobiDB-lite"/>
    </source>
</evidence>
<dbReference type="Proteomes" id="UP000681722">
    <property type="component" value="Unassembled WGS sequence"/>
</dbReference>
<keyword evidence="3" id="KW-0106">Calcium</keyword>
<dbReference type="InterPro" id="IPR002048">
    <property type="entry name" value="EF_hand_dom"/>
</dbReference>
<dbReference type="InterPro" id="IPR011992">
    <property type="entry name" value="EF-hand-dom_pair"/>
</dbReference>
<dbReference type="Gene3D" id="1.10.238.10">
    <property type="entry name" value="EF-hand"/>
    <property type="match status" value="1"/>
</dbReference>
<evidence type="ECO:0000313" key="6">
    <source>
        <dbReference type="EMBL" id="CAF1463677.1"/>
    </source>
</evidence>
<evidence type="ECO:0000256" key="1">
    <source>
        <dbReference type="ARBA" id="ARBA00022723"/>
    </source>
</evidence>
<evidence type="ECO:0000259" key="5">
    <source>
        <dbReference type="PROSITE" id="PS50222"/>
    </source>
</evidence>
<feature type="domain" description="EF-hand" evidence="5">
    <location>
        <begin position="111"/>
        <end position="146"/>
    </location>
</feature>
<dbReference type="EMBL" id="CAJNOQ010020144">
    <property type="protein sequence ID" value="CAF1463677.1"/>
    <property type="molecule type" value="Genomic_DNA"/>
</dbReference>
<accession>A0A815QI66</accession>
<dbReference type="EMBL" id="CAJOBC010085603">
    <property type="protein sequence ID" value="CAF4333306.1"/>
    <property type="molecule type" value="Genomic_DNA"/>
</dbReference>
<gene>
    <name evidence="6" type="ORF">GPM918_LOCUS35186</name>
    <name evidence="7" type="ORF">SRO942_LOCUS35900</name>
</gene>
<dbReference type="InterPro" id="IPR018247">
    <property type="entry name" value="EF_Hand_1_Ca_BS"/>
</dbReference>
<keyword evidence="2" id="KW-0677">Repeat</keyword>
<keyword evidence="1" id="KW-0479">Metal-binding</keyword>
<keyword evidence="8" id="KW-1185">Reference proteome</keyword>
<feature type="region of interest" description="Disordered" evidence="4">
    <location>
        <begin position="200"/>
        <end position="268"/>
    </location>
</feature>
<evidence type="ECO:0000313" key="7">
    <source>
        <dbReference type="EMBL" id="CAF4333306.1"/>
    </source>
</evidence>
<reference evidence="6" key="1">
    <citation type="submission" date="2021-02" db="EMBL/GenBank/DDBJ databases">
        <authorList>
            <person name="Nowell W R."/>
        </authorList>
    </citation>
    <scope>NUCLEOTIDE SEQUENCE</scope>
</reference>
<evidence type="ECO:0000256" key="2">
    <source>
        <dbReference type="ARBA" id="ARBA00022737"/>
    </source>
</evidence>
<dbReference type="GO" id="GO:0005509">
    <property type="term" value="F:calcium ion binding"/>
    <property type="evidence" value="ECO:0007669"/>
    <property type="project" value="InterPro"/>
</dbReference>
<protein>
    <recommendedName>
        <fullName evidence="5">EF-hand domain-containing protein</fullName>
    </recommendedName>
</protein>
<dbReference type="Pfam" id="PF00036">
    <property type="entry name" value="EF-hand_1"/>
    <property type="match status" value="1"/>
</dbReference>